<keyword evidence="8" id="KW-1185">Reference proteome</keyword>
<feature type="transmembrane region" description="Helical" evidence="6">
    <location>
        <begin position="80"/>
        <end position="103"/>
    </location>
</feature>
<evidence type="ECO:0000256" key="2">
    <source>
        <dbReference type="ARBA" id="ARBA00022475"/>
    </source>
</evidence>
<accession>A0A2S9K3W5</accession>
<feature type="transmembrane region" description="Helical" evidence="6">
    <location>
        <begin position="53"/>
        <end position="73"/>
    </location>
</feature>
<dbReference type="AlphaFoldDB" id="A0A2S9K3W5"/>
<keyword evidence="4 6" id="KW-1133">Transmembrane helix</keyword>
<keyword evidence="2" id="KW-1003">Cell membrane</keyword>
<evidence type="ECO:0000256" key="6">
    <source>
        <dbReference type="SAM" id="Phobius"/>
    </source>
</evidence>
<evidence type="ECO:0000313" key="8">
    <source>
        <dbReference type="Proteomes" id="UP000238589"/>
    </source>
</evidence>
<evidence type="ECO:0000256" key="1">
    <source>
        <dbReference type="ARBA" id="ARBA00004651"/>
    </source>
</evidence>
<evidence type="ECO:0000313" key="7">
    <source>
        <dbReference type="EMBL" id="PRD65084.1"/>
    </source>
</evidence>
<keyword evidence="3 6" id="KW-0812">Transmembrane</keyword>
<proteinExistence type="predicted"/>
<feature type="transmembrane region" description="Helical" evidence="6">
    <location>
        <begin position="372"/>
        <end position="391"/>
    </location>
</feature>
<name>A0A2S9K3W5_9BURK</name>
<dbReference type="CDD" id="cd06581">
    <property type="entry name" value="TM_PBP1_LivM_like"/>
    <property type="match status" value="1"/>
</dbReference>
<dbReference type="Proteomes" id="UP000238589">
    <property type="component" value="Unassembled WGS sequence"/>
</dbReference>
<feature type="transmembrane region" description="Helical" evidence="6">
    <location>
        <begin position="164"/>
        <end position="182"/>
    </location>
</feature>
<dbReference type="OrthoDB" id="9034298at2"/>
<organism evidence="7 8">
    <name type="scientific">Malikia granosa</name>
    <dbReference type="NCBI Taxonomy" id="263067"/>
    <lineage>
        <taxon>Bacteria</taxon>
        <taxon>Pseudomonadati</taxon>
        <taxon>Pseudomonadota</taxon>
        <taxon>Betaproteobacteria</taxon>
        <taxon>Burkholderiales</taxon>
        <taxon>Comamonadaceae</taxon>
        <taxon>Malikia</taxon>
    </lineage>
</organism>
<reference evidence="7 8" key="1">
    <citation type="submission" date="2018-03" db="EMBL/GenBank/DDBJ databases">
        <title>Comparative genomics illustrates the genes involved in a hyperalkaliphilic mechanisms of Serpentinomonas isolated from highly-alkaline calcium-rich serpentinized springs.</title>
        <authorList>
            <person name="Suzuki S."/>
            <person name="Ishii S."/>
            <person name="Walworth N."/>
            <person name="Bird L."/>
            <person name="Kuenen J.G."/>
            <person name="Nealson K.H."/>
        </authorList>
    </citation>
    <scope>NUCLEOTIDE SEQUENCE [LARGE SCALE GENOMIC DNA]</scope>
    <source>
        <strain evidence="7 8">P1</strain>
    </source>
</reference>
<dbReference type="RefSeq" id="WP_105748637.1">
    <property type="nucleotide sequence ID" value="NZ_PVLQ01000036.1"/>
</dbReference>
<evidence type="ECO:0000256" key="5">
    <source>
        <dbReference type="ARBA" id="ARBA00023136"/>
    </source>
</evidence>
<feature type="transmembrane region" description="Helical" evidence="6">
    <location>
        <begin position="213"/>
        <end position="236"/>
    </location>
</feature>
<evidence type="ECO:0000256" key="3">
    <source>
        <dbReference type="ARBA" id="ARBA00022692"/>
    </source>
</evidence>
<feature type="transmembrane region" description="Helical" evidence="6">
    <location>
        <begin position="286"/>
        <end position="316"/>
    </location>
</feature>
<dbReference type="GO" id="GO:0005886">
    <property type="term" value="C:plasma membrane"/>
    <property type="evidence" value="ECO:0007669"/>
    <property type="project" value="UniProtKB-SubCell"/>
</dbReference>
<gene>
    <name evidence="7" type="ORF">C6P64_11105</name>
</gene>
<dbReference type="PANTHER" id="PTHR30482">
    <property type="entry name" value="HIGH-AFFINITY BRANCHED-CHAIN AMINO ACID TRANSPORT SYSTEM PERMEASE"/>
    <property type="match status" value="1"/>
</dbReference>
<dbReference type="PANTHER" id="PTHR30482:SF17">
    <property type="entry name" value="ABC TRANSPORTER ATP-BINDING PROTEIN"/>
    <property type="match status" value="1"/>
</dbReference>
<protein>
    <submittedName>
        <fullName evidence="7">Branched-chain amino acid ABC transporter permease</fullName>
    </submittedName>
</protein>
<dbReference type="EMBL" id="PVLQ01000036">
    <property type="protein sequence ID" value="PRD65084.1"/>
    <property type="molecule type" value="Genomic_DNA"/>
</dbReference>
<dbReference type="InterPro" id="IPR043428">
    <property type="entry name" value="LivM-like"/>
</dbReference>
<comment type="caution">
    <text evidence="7">The sequence shown here is derived from an EMBL/GenBank/DDBJ whole genome shotgun (WGS) entry which is preliminary data.</text>
</comment>
<comment type="subcellular location">
    <subcellularLocation>
        <location evidence="1">Cell membrane</location>
        <topology evidence="1">Multi-pass membrane protein</topology>
    </subcellularLocation>
</comment>
<feature type="transmembrane region" description="Helical" evidence="6">
    <location>
        <begin position="115"/>
        <end position="137"/>
    </location>
</feature>
<feature type="transmembrane region" description="Helical" evidence="6">
    <location>
        <begin position="328"/>
        <end position="352"/>
    </location>
</feature>
<dbReference type="GO" id="GO:0015658">
    <property type="term" value="F:branched-chain amino acid transmembrane transporter activity"/>
    <property type="evidence" value="ECO:0007669"/>
    <property type="project" value="InterPro"/>
</dbReference>
<feature type="transmembrane region" description="Helical" evidence="6">
    <location>
        <begin position="248"/>
        <end position="274"/>
    </location>
</feature>
<dbReference type="Pfam" id="PF02653">
    <property type="entry name" value="BPD_transp_2"/>
    <property type="match status" value="1"/>
</dbReference>
<dbReference type="InterPro" id="IPR001851">
    <property type="entry name" value="ABC_transp_permease"/>
</dbReference>
<evidence type="ECO:0000256" key="4">
    <source>
        <dbReference type="ARBA" id="ARBA00022989"/>
    </source>
</evidence>
<keyword evidence="5 6" id="KW-0472">Membrane</keyword>
<sequence length="401" mass="41699">MRAEQLAWAVAALALLAAPLLWPGNAALALLTQGAIAAIACLSYNLLFGQGGMLSFGHAVYTGLGCYAAIHALRALAAGWLVLPVSLVPLLGGLAGLVLALPLGWASTRQSGTPFAMITLGLGELVAAAALMFPLLFGGEAGISANRVLGPAWLGVSFGPQIEVYYLCALYALVCAALLRGFHFTPLGRMLNAVRDNAERAAFVGYDPHAVRFLAFLGAGFFAGIAGGLAALHFEIASAEVLGAQRSASWLLFTFLGGAGYFLGPVLGAVLWVVSSALLSEWTPAWPLYLGLLFLFMVMRAPQGLAGLIAQGWALVRGRSPALWLPGALARAGAGALALLGGCALVELLYRLELEAVIGGEFRYFGLRLDSASPASWLGAAAVLLAGWGWGRWLGRSGRPQ</sequence>